<dbReference type="AlphaFoldDB" id="A0A1C4V6P9"/>
<accession>A0A1C4V6P9</accession>
<name>A0A1C4V6P9_MICVI</name>
<sequence>MRSTRLALLAPAMVAMVVMSGCDDGEKSAVSDVSNAAPATPTNSPTATETGAPTMDAATKSACTSIKSDIQAALKRVAAAEKIGPPAGHSAVSAEYSADAAMLYAHAFTSSTAVNDAVKQVADAMSELADAWATAPKKAPSAAPLTAAMKQLDTACSVT</sequence>
<dbReference type="Proteomes" id="UP000198242">
    <property type="component" value="Chromosome I"/>
</dbReference>
<keyword evidence="2" id="KW-0732">Signal</keyword>
<feature type="compositionally biased region" description="Low complexity" evidence="1">
    <location>
        <begin position="34"/>
        <end position="48"/>
    </location>
</feature>
<keyword evidence="4" id="KW-1185">Reference proteome</keyword>
<feature type="signal peptide" evidence="2">
    <location>
        <begin position="1"/>
        <end position="20"/>
    </location>
</feature>
<evidence type="ECO:0000256" key="2">
    <source>
        <dbReference type="SAM" id="SignalP"/>
    </source>
</evidence>
<proteinExistence type="predicted"/>
<feature type="region of interest" description="Disordered" evidence="1">
    <location>
        <begin position="28"/>
        <end position="53"/>
    </location>
</feature>
<dbReference type="PROSITE" id="PS51257">
    <property type="entry name" value="PROKAR_LIPOPROTEIN"/>
    <property type="match status" value="1"/>
</dbReference>
<evidence type="ECO:0000313" key="4">
    <source>
        <dbReference type="Proteomes" id="UP000198242"/>
    </source>
</evidence>
<gene>
    <name evidence="3" type="ORF">GA0074695_1177</name>
</gene>
<protein>
    <recommendedName>
        <fullName evidence="5">Lipoprotein</fullName>
    </recommendedName>
</protein>
<evidence type="ECO:0000256" key="1">
    <source>
        <dbReference type="SAM" id="MobiDB-lite"/>
    </source>
</evidence>
<evidence type="ECO:0000313" key="3">
    <source>
        <dbReference type="EMBL" id="SCE79469.1"/>
    </source>
</evidence>
<reference evidence="4" key="1">
    <citation type="submission" date="2016-06" db="EMBL/GenBank/DDBJ databases">
        <authorList>
            <person name="Varghese N."/>
            <person name="Submissions Spin"/>
        </authorList>
    </citation>
    <scope>NUCLEOTIDE SEQUENCE [LARGE SCALE GENOMIC DNA]</scope>
    <source>
        <strain evidence="4">DSM 43909</strain>
    </source>
</reference>
<feature type="chain" id="PRO_5039092269" description="Lipoprotein" evidence="2">
    <location>
        <begin position="21"/>
        <end position="159"/>
    </location>
</feature>
<evidence type="ECO:0008006" key="5">
    <source>
        <dbReference type="Google" id="ProtNLM"/>
    </source>
</evidence>
<organism evidence="3 4">
    <name type="scientific">Micromonospora viridifaciens</name>
    <dbReference type="NCBI Taxonomy" id="1881"/>
    <lineage>
        <taxon>Bacteria</taxon>
        <taxon>Bacillati</taxon>
        <taxon>Actinomycetota</taxon>
        <taxon>Actinomycetes</taxon>
        <taxon>Micromonosporales</taxon>
        <taxon>Micromonosporaceae</taxon>
        <taxon>Micromonospora</taxon>
    </lineage>
</organism>
<dbReference type="EMBL" id="LT607411">
    <property type="protein sequence ID" value="SCE79469.1"/>
    <property type="molecule type" value="Genomic_DNA"/>
</dbReference>